<proteinExistence type="predicted"/>
<reference evidence="3" key="1">
    <citation type="journal article" date="2021" name="IMA Fungus">
        <title>Genomic characterization of three marine fungi, including Emericellopsis atlantica sp. nov. with signatures of a generalist lifestyle and marine biomass degradation.</title>
        <authorList>
            <person name="Hagestad O.C."/>
            <person name="Hou L."/>
            <person name="Andersen J.H."/>
            <person name="Hansen E.H."/>
            <person name="Altermark B."/>
            <person name="Li C."/>
            <person name="Kuhnert E."/>
            <person name="Cox R.J."/>
            <person name="Crous P.W."/>
            <person name="Spatafora J.W."/>
            <person name="Lail K."/>
            <person name="Amirebrahimi M."/>
            <person name="Lipzen A."/>
            <person name="Pangilinan J."/>
            <person name="Andreopoulos W."/>
            <person name="Hayes R.D."/>
            <person name="Ng V."/>
            <person name="Grigoriev I.V."/>
            <person name="Jackson S.A."/>
            <person name="Sutton T.D.S."/>
            <person name="Dobson A.D.W."/>
            <person name="Rama T."/>
        </authorList>
    </citation>
    <scope>NUCLEOTIDE SEQUENCE</scope>
    <source>
        <strain evidence="3">TRa3180A</strain>
    </source>
</reference>
<dbReference type="EMBL" id="MU253740">
    <property type="protein sequence ID" value="KAG9248987.1"/>
    <property type="molecule type" value="Genomic_DNA"/>
</dbReference>
<organism evidence="3 4">
    <name type="scientific">Calycina marina</name>
    <dbReference type="NCBI Taxonomy" id="1763456"/>
    <lineage>
        <taxon>Eukaryota</taxon>
        <taxon>Fungi</taxon>
        <taxon>Dikarya</taxon>
        <taxon>Ascomycota</taxon>
        <taxon>Pezizomycotina</taxon>
        <taxon>Leotiomycetes</taxon>
        <taxon>Helotiales</taxon>
        <taxon>Pezizellaceae</taxon>
        <taxon>Calycina</taxon>
    </lineage>
</organism>
<feature type="transmembrane region" description="Helical" evidence="2">
    <location>
        <begin position="7"/>
        <end position="26"/>
    </location>
</feature>
<protein>
    <submittedName>
        <fullName evidence="3">Uncharacterized protein</fullName>
    </submittedName>
</protein>
<dbReference type="Gene3D" id="3.40.50.1110">
    <property type="entry name" value="SGNH hydrolase"/>
    <property type="match status" value="1"/>
</dbReference>
<sequence length="449" mass="49892">MRFHLRRLGELIAILVGAALCINYLFPRTSEKIQKIAVEADLFKQYWPNKWSEELEEAGVRLVVFGDSWVDDSVQEGEKGKGRSWTGILCDAINCTSHYNFAGTQPSTDFPQKPTAGVLTVNTAPKLFASTSSPALPDLATQISQYLTLLPRTPRPTETIFILSFGFWDIYHLASLDLETSKVALDKIATELFTQLDRLYQNYGNHALAHGLGKDEEDEEEGEVPFRVVVPKLVDPTLLPGWMARPKPLPPASVAEEQKNAVYLTEHWNTMLTNSIGEWLKTDEEEENDLDIPRNESSTGFSQGLSDHEEETEKAGKVKGVVGRQVVKDVFYYDLPMYIVNMLIEHQLQTEGIVDHKGLGTKGSPFRSISQTCLRESLSSSSSSPSSADLEEFVEVNGKMVCPRPAEYLMWDGFRVGSVANEEIGNAVGEMVTVGMSVKKLLGRGAKDL</sequence>
<gene>
    <name evidence="3" type="ORF">BJ878DRAFT_197517</name>
</gene>
<keyword evidence="2" id="KW-0812">Transmembrane</keyword>
<dbReference type="InterPro" id="IPR036514">
    <property type="entry name" value="SGNH_hydro_sf"/>
</dbReference>
<comment type="caution">
    <text evidence="3">The sequence shown here is derived from an EMBL/GenBank/DDBJ whole genome shotgun (WGS) entry which is preliminary data.</text>
</comment>
<keyword evidence="2" id="KW-1133">Transmembrane helix</keyword>
<evidence type="ECO:0000313" key="4">
    <source>
        <dbReference type="Proteomes" id="UP000887226"/>
    </source>
</evidence>
<name>A0A9P7ZC53_9HELO</name>
<evidence type="ECO:0000256" key="2">
    <source>
        <dbReference type="SAM" id="Phobius"/>
    </source>
</evidence>
<evidence type="ECO:0000313" key="3">
    <source>
        <dbReference type="EMBL" id="KAG9248987.1"/>
    </source>
</evidence>
<feature type="region of interest" description="Disordered" evidence="1">
    <location>
        <begin position="285"/>
        <end position="316"/>
    </location>
</feature>
<dbReference type="Proteomes" id="UP000887226">
    <property type="component" value="Unassembled WGS sequence"/>
</dbReference>
<evidence type="ECO:0000256" key="1">
    <source>
        <dbReference type="SAM" id="MobiDB-lite"/>
    </source>
</evidence>
<accession>A0A9P7ZC53</accession>
<feature type="compositionally biased region" description="Polar residues" evidence="1">
    <location>
        <begin position="295"/>
        <end position="305"/>
    </location>
</feature>
<dbReference type="OrthoDB" id="5278722at2759"/>
<keyword evidence="2" id="KW-0472">Membrane</keyword>
<keyword evidence="4" id="KW-1185">Reference proteome</keyword>
<dbReference type="AlphaFoldDB" id="A0A9P7ZC53"/>